<name>A0A834UAB9_VESPE</name>
<evidence type="ECO:0000313" key="2">
    <source>
        <dbReference type="Proteomes" id="UP000600918"/>
    </source>
</evidence>
<accession>A0A834UAB9</accession>
<dbReference type="AlphaFoldDB" id="A0A834UAB9"/>
<gene>
    <name evidence="1" type="ORF">H0235_008016</name>
</gene>
<proteinExistence type="predicted"/>
<comment type="caution">
    <text evidence="1">The sequence shown here is derived from an EMBL/GenBank/DDBJ whole genome shotgun (WGS) entry which is preliminary data.</text>
</comment>
<evidence type="ECO:0000313" key="1">
    <source>
        <dbReference type="EMBL" id="KAF7425578.1"/>
    </source>
</evidence>
<keyword evidence="2" id="KW-1185">Reference proteome</keyword>
<dbReference type="Proteomes" id="UP000600918">
    <property type="component" value="Unassembled WGS sequence"/>
</dbReference>
<sequence>MISKLGAFSYDRRLTKVRAYGPKNRRLRKPYFFLGKILIETTKQGKTNTRMQQCENLLGEDPFFMTKLVSNSVPHFITIPAACSEAGHPEIYSKLV</sequence>
<protein>
    <submittedName>
        <fullName evidence="1">Uncharacterized protein</fullName>
    </submittedName>
</protein>
<dbReference type="EMBL" id="JACSDY010000006">
    <property type="protein sequence ID" value="KAF7425578.1"/>
    <property type="molecule type" value="Genomic_DNA"/>
</dbReference>
<organism evidence="1 2">
    <name type="scientific">Vespula pensylvanica</name>
    <name type="common">Western yellow jacket</name>
    <name type="synonym">Wasp</name>
    <dbReference type="NCBI Taxonomy" id="30213"/>
    <lineage>
        <taxon>Eukaryota</taxon>
        <taxon>Metazoa</taxon>
        <taxon>Ecdysozoa</taxon>
        <taxon>Arthropoda</taxon>
        <taxon>Hexapoda</taxon>
        <taxon>Insecta</taxon>
        <taxon>Pterygota</taxon>
        <taxon>Neoptera</taxon>
        <taxon>Endopterygota</taxon>
        <taxon>Hymenoptera</taxon>
        <taxon>Apocrita</taxon>
        <taxon>Aculeata</taxon>
        <taxon>Vespoidea</taxon>
        <taxon>Vespidae</taxon>
        <taxon>Vespinae</taxon>
        <taxon>Vespula</taxon>
    </lineage>
</organism>
<reference evidence="1" key="1">
    <citation type="journal article" date="2020" name="G3 (Bethesda)">
        <title>High-Quality Assemblies for Three Invasive Social Wasps from the &lt;i&gt;Vespula&lt;/i&gt; Genus.</title>
        <authorList>
            <person name="Harrop T.W.R."/>
            <person name="Guhlin J."/>
            <person name="McLaughlin G.M."/>
            <person name="Permina E."/>
            <person name="Stockwell P."/>
            <person name="Gilligan J."/>
            <person name="Le Lec M.F."/>
            <person name="Gruber M.A.M."/>
            <person name="Quinn O."/>
            <person name="Lovegrove M."/>
            <person name="Duncan E.J."/>
            <person name="Remnant E.J."/>
            <person name="Van Eeckhoven J."/>
            <person name="Graham B."/>
            <person name="Knapp R.A."/>
            <person name="Langford K.W."/>
            <person name="Kronenberg Z."/>
            <person name="Press M.O."/>
            <person name="Eacker S.M."/>
            <person name="Wilson-Rankin E.E."/>
            <person name="Purcell J."/>
            <person name="Lester P.J."/>
            <person name="Dearden P.K."/>
        </authorList>
    </citation>
    <scope>NUCLEOTIDE SEQUENCE</scope>
    <source>
        <strain evidence="1">Volc-1</strain>
    </source>
</reference>